<sequence>MPLNAINFGHLYQLQMKAAGGREKPTSVWDKRAANLHNEPIESPYSRAFIANMDLTACRSLLDMGCGSGAIGLALAPQLEQVIGVDYSAGMLSAFRANAKARQLDNVLTIERAWEEDWQDIPMCDVVVASRSTAVMDMADALHKLDSKARKRVYLTNLVGGSFMSAELLTALGRKVYPQPDYIYILNILYQMGRQPRLDYIEARGRLAGTKSFAEFLAKASSSLGELTDQEQARLSDWYHAHPQRAARGGEGFKWAFISWETDAYAIKIKLPRVKQC</sequence>
<evidence type="ECO:0000259" key="1">
    <source>
        <dbReference type="Pfam" id="PF13649"/>
    </source>
</evidence>
<dbReference type="InterPro" id="IPR029063">
    <property type="entry name" value="SAM-dependent_MTases_sf"/>
</dbReference>
<keyword evidence="3" id="KW-1185">Reference proteome</keyword>
<dbReference type="RefSeq" id="WP_086964214.1">
    <property type="nucleotide sequence ID" value="NZ_CP021376.1"/>
</dbReference>
<feature type="domain" description="Methyltransferase" evidence="1">
    <location>
        <begin position="62"/>
        <end position="138"/>
    </location>
</feature>
<dbReference type="KEGG" id="ocm:CBP12_09475"/>
<dbReference type="OrthoDB" id="9795085at2"/>
<dbReference type="SUPFAM" id="SSF53335">
    <property type="entry name" value="S-adenosyl-L-methionine-dependent methyltransferases"/>
    <property type="match status" value="1"/>
</dbReference>
<dbReference type="InterPro" id="IPR041698">
    <property type="entry name" value="Methyltransf_25"/>
</dbReference>
<evidence type="ECO:0000313" key="3">
    <source>
        <dbReference type="Proteomes" id="UP000243793"/>
    </source>
</evidence>
<dbReference type="AlphaFoldDB" id="A0A1Y0CYH5"/>
<dbReference type="CDD" id="cd02440">
    <property type="entry name" value="AdoMet_MTases"/>
    <property type="match status" value="1"/>
</dbReference>
<accession>A0A1Y0CYH5</accession>
<name>A0A1Y0CYH5_9GAMM</name>
<dbReference type="EMBL" id="CP021376">
    <property type="protein sequence ID" value="ART80349.1"/>
    <property type="molecule type" value="Genomic_DNA"/>
</dbReference>
<gene>
    <name evidence="2" type="ORF">CBP12_09475</name>
</gene>
<proteinExistence type="predicted"/>
<dbReference type="Proteomes" id="UP000243793">
    <property type="component" value="Chromosome"/>
</dbReference>
<reference evidence="3" key="1">
    <citation type="submission" date="2017-05" db="EMBL/GenBank/DDBJ databases">
        <authorList>
            <person name="Sung H."/>
        </authorList>
    </citation>
    <scope>NUCLEOTIDE SEQUENCE [LARGE SCALE GENOMIC DNA]</scope>
    <source>
        <strain evidence="3">AMac2203</strain>
    </source>
</reference>
<organism evidence="2 3">
    <name type="scientific">Oceanisphaera avium</name>
    <dbReference type="NCBI Taxonomy" id="1903694"/>
    <lineage>
        <taxon>Bacteria</taxon>
        <taxon>Pseudomonadati</taxon>
        <taxon>Pseudomonadota</taxon>
        <taxon>Gammaproteobacteria</taxon>
        <taxon>Aeromonadales</taxon>
        <taxon>Aeromonadaceae</taxon>
        <taxon>Oceanisphaera</taxon>
    </lineage>
</organism>
<dbReference type="Pfam" id="PF13649">
    <property type="entry name" value="Methyltransf_25"/>
    <property type="match status" value="1"/>
</dbReference>
<dbReference type="Gene3D" id="3.40.50.150">
    <property type="entry name" value="Vaccinia Virus protein VP39"/>
    <property type="match status" value="1"/>
</dbReference>
<protein>
    <recommendedName>
        <fullName evidence="1">Methyltransferase domain-containing protein</fullName>
    </recommendedName>
</protein>
<evidence type="ECO:0000313" key="2">
    <source>
        <dbReference type="EMBL" id="ART80349.1"/>
    </source>
</evidence>